<reference evidence="3" key="1">
    <citation type="journal article" date="2020" name="Science">
        <title>Unexpected conservation and global transmission of agrobacterial virulence plasmids.</title>
        <authorList>
            <person name="Weisberg A.J."/>
            <person name="Davis E.W. 2nd"/>
            <person name="Tabima J."/>
            <person name="Belcher M.S."/>
            <person name="Miller M."/>
            <person name="Kuo C.H."/>
            <person name="Loper J.E."/>
            <person name="Grunwald N.J."/>
            <person name="Putnam M.L."/>
            <person name="Chang J.H."/>
        </authorList>
    </citation>
    <scope>NUCLEOTIDE SEQUENCE</scope>
    <source>
        <strain evidence="3">17-1853-1a</strain>
    </source>
</reference>
<dbReference type="InterPro" id="IPR004360">
    <property type="entry name" value="Glyas_Fos-R_dOase_dom"/>
</dbReference>
<comment type="caution">
    <text evidence="3">The sequence shown here is derived from an EMBL/GenBank/DDBJ whole genome shotgun (WGS) entry which is preliminary data.</text>
</comment>
<dbReference type="SUPFAM" id="SSF54593">
    <property type="entry name" value="Glyoxalase/Bleomycin resistance protein/Dihydroxybiphenyl dioxygenase"/>
    <property type="match status" value="1"/>
</dbReference>
<name>A0AA44F771_AGRTU</name>
<evidence type="ECO:0000313" key="3">
    <source>
        <dbReference type="EMBL" id="NTC29820.1"/>
    </source>
</evidence>
<dbReference type="GO" id="GO:0046872">
    <property type="term" value="F:metal ion binding"/>
    <property type="evidence" value="ECO:0007669"/>
    <property type="project" value="UniProtKB-KW"/>
</dbReference>
<evidence type="ECO:0000313" key="4">
    <source>
        <dbReference type="Proteomes" id="UP000702952"/>
    </source>
</evidence>
<evidence type="ECO:0000259" key="2">
    <source>
        <dbReference type="PROSITE" id="PS51819"/>
    </source>
</evidence>
<dbReference type="AlphaFoldDB" id="A0AA44F771"/>
<dbReference type="PROSITE" id="PS51819">
    <property type="entry name" value="VOC"/>
    <property type="match status" value="1"/>
</dbReference>
<keyword evidence="1" id="KW-0479">Metal-binding</keyword>
<dbReference type="GO" id="GO:0046491">
    <property type="term" value="P:L-methylmalonyl-CoA metabolic process"/>
    <property type="evidence" value="ECO:0007669"/>
    <property type="project" value="TreeGrafter"/>
</dbReference>
<dbReference type="RefSeq" id="WP_174019073.1">
    <property type="nucleotide sequence ID" value="NZ_JAAMAW010000021.1"/>
</dbReference>
<dbReference type="PANTHER" id="PTHR43048:SF6">
    <property type="entry name" value="BLR8189 PROTEIN"/>
    <property type="match status" value="1"/>
</dbReference>
<evidence type="ECO:0000256" key="1">
    <source>
        <dbReference type="ARBA" id="ARBA00022723"/>
    </source>
</evidence>
<sequence length="174" mass="19127">MKASPVHGIDHIGITVPDIDAATRFFEAAFDAEVIYDSKLKADPPESGSDLENTLGVVQGVKLVAVRMLALRYGPGLELFQFSADTQRAPLVPSDYGLQHFGIYVDDIQEAVAQFESAGGKMLTSPQPFMFGAEEGIGNNFCYGRTPWGSTIELLTYPSPQPYEKTTPLRRWRP</sequence>
<dbReference type="Proteomes" id="UP000702952">
    <property type="component" value="Unassembled WGS sequence"/>
</dbReference>
<protein>
    <submittedName>
        <fullName evidence="3">VOC family protein</fullName>
    </submittedName>
</protein>
<dbReference type="Gene3D" id="3.10.180.10">
    <property type="entry name" value="2,3-Dihydroxybiphenyl 1,2-Dioxygenase, domain 1"/>
    <property type="match status" value="1"/>
</dbReference>
<dbReference type="PANTHER" id="PTHR43048">
    <property type="entry name" value="METHYLMALONYL-COA EPIMERASE"/>
    <property type="match status" value="1"/>
</dbReference>
<dbReference type="Pfam" id="PF00903">
    <property type="entry name" value="Glyoxalase"/>
    <property type="match status" value="1"/>
</dbReference>
<organism evidence="3 4">
    <name type="scientific">Agrobacterium tumefaciens</name>
    <dbReference type="NCBI Taxonomy" id="358"/>
    <lineage>
        <taxon>Bacteria</taxon>
        <taxon>Pseudomonadati</taxon>
        <taxon>Pseudomonadota</taxon>
        <taxon>Alphaproteobacteria</taxon>
        <taxon>Hyphomicrobiales</taxon>
        <taxon>Rhizobiaceae</taxon>
        <taxon>Rhizobium/Agrobacterium group</taxon>
        <taxon>Agrobacterium</taxon>
        <taxon>Agrobacterium tumefaciens complex</taxon>
    </lineage>
</organism>
<dbReference type="GO" id="GO:0004493">
    <property type="term" value="F:methylmalonyl-CoA epimerase activity"/>
    <property type="evidence" value="ECO:0007669"/>
    <property type="project" value="TreeGrafter"/>
</dbReference>
<proteinExistence type="predicted"/>
<accession>A0AA44F771</accession>
<dbReference type="InterPro" id="IPR051785">
    <property type="entry name" value="MMCE/EMCE_epimerase"/>
</dbReference>
<dbReference type="EMBL" id="JAAMAY010000027">
    <property type="protein sequence ID" value="NTC29820.1"/>
    <property type="molecule type" value="Genomic_DNA"/>
</dbReference>
<dbReference type="InterPro" id="IPR029068">
    <property type="entry name" value="Glyas_Bleomycin-R_OHBP_Dase"/>
</dbReference>
<dbReference type="InterPro" id="IPR037523">
    <property type="entry name" value="VOC_core"/>
</dbReference>
<gene>
    <name evidence="3" type="ORF">G6M46_16940</name>
</gene>
<feature type="domain" description="VOC" evidence="2">
    <location>
        <begin position="8"/>
        <end position="157"/>
    </location>
</feature>